<dbReference type="InterPro" id="IPR013103">
    <property type="entry name" value="RVT_2"/>
</dbReference>
<accession>A0A9W7I989</accession>
<dbReference type="OrthoDB" id="411615at2759"/>
<proteinExistence type="predicted"/>
<comment type="caution">
    <text evidence="2">The sequence shown here is derived from an EMBL/GenBank/DDBJ whole genome shotgun (WGS) entry which is preliminary data.</text>
</comment>
<evidence type="ECO:0000259" key="1">
    <source>
        <dbReference type="Pfam" id="PF07727"/>
    </source>
</evidence>
<keyword evidence="3" id="KW-1185">Reference proteome</keyword>
<dbReference type="EMBL" id="BSYR01000024">
    <property type="protein sequence ID" value="GMI90278.1"/>
    <property type="molecule type" value="Genomic_DNA"/>
</dbReference>
<gene>
    <name evidence="2" type="ORF">HRI_002697100</name>
</gene>
<evidence type="ECO:0000313" key="3">
    <source>
        <dbReference type="Proteomes" id="UP001165190"/>
    </source>
</evidence>
<name>A0A9W7I989_HIBTR</name>
<evidence type="ECO:0000313" key="2">
    <source>
        <dbReference type="EMBL" id="GMI90278.1"/>
    </source>
</evidence>
<reference evidence="2" key="1">
    <citation type="submission" date="2023-05" db="EMBL/GenBank/DDBJ databases">
        <title>Genome and transcriptome analyses reveal genes involved in the formation of fine ridges on petal epidermal cells in Hibiscus trionum.</title>
        <authorList>
            <person name="Koshimizu S."/>
            <person name="Masuda S."/>
            <person name="Ishii T."/>
            <person name="Shirasu K."/>
            <person name="Hoshino A."/>
            <person name="Arita M."/>
        </authorList>
    </citation>
    <scope>NUCLEOTIDE SEQUENCE</scope>
    <source>
        <strain evidence="2">Hamamatsu line</strain>
    </source>
</reference>
<protein>
    <recommendedName>
        <fullName evidence="1">Reverse transcriptase Ty1/copia-type domain-containing protein</fullName>
    </recommendedName>
</protein>
<sequence length="309" mass="34536">MSRDVHFHENIFPFYNIPNASGDVDLFPSISLPHTSISHADVTTEHATEMVSDNTAPTDLIERADITHEASKNEVPIVHVPTDHVAEVPTNSVAEIPTDCATRGSIESATRSSSNEIAPIRPISQIQPTQQAQQDQLAQQAQQIHLVRRSTRNVHKPSYLQKYHCNNISVGSNDSSYVRYPIEESMSNSKLSSSYNHFIANISTIYEPTFYHQAVKFPAWQAAMNEELKAMEDLQTWTVVPLPEGKRAIDSKWVYRVKCKADGSLDRYKARLVAKGYTQVEGIDYTDTFSPVAKMTSFKVLLAIAASKD</sequence>
<dbReference type="Pfam" id="PF07727">
    <property type="entry name" value="RVT_2"/>
    <property type="match status" value="1"/>
</dbReference>
<dbReference type="AlphaFoldDB" id="A0A9W7I989"/>
<dbReference type="Proteomes" id="UP001165190">
    <property type="component" value="Unassembled WGS sequence"/>
</dbReference>
<organism evidence="2 3">
    <name type="scientific">Hibiscus trionum</name>
    <name type="common">Flower of an hour</name>
    <dbReference type="NCBI Taxonomy" id="183268"/>
    <lineage>
        <taxon>Eukaryota</taxon>
        <taxon>Viridiplantae</taxon>
        <taxon>Streptophyta</taxon>
        <taxon>Embryophyta</taxon>
        <taxon>Tracheophyta</taxon>
        <taxon>Spermatophyta</taxon>
        <taxon>Magnoliopsida</taxon>
        <taxon>eudicotyledons</taxon>
        <taxon>Gunneridae</taxon>
        <taxon>Pentapetalae</taxon>
        <taxon>rosids</taxon>
        <taxon>malvids</taxon>
        <taxon>Malvales</taxon>
        <taxon>Malvaceae</taxon>
        <taxon>Malvoideae</taxon>
        <taxon>Hibiscus</taxon>
    </lineage>
</organism>
<feature type="domain" description="Reverse transcriptase Ty1/copia-type" evidence="1">
    <location>
        <begin position="235"/>
        <end position="308"/>
    </location>
</feature>